<organism evidence="3 4">
    <name type="scientific">Paenibacillus woosongensis</name>
    <dbReference type="NCBI Taxonomy" id="307580"/>
    <lineage>
        <taxon>Bacteria</taxon>
        <taxon>Bacillati</taxon>
        <taxon>Bacillota</taxon>
        <taxon>Bacilli</taxon>
        <taxon>Bacillales</taxon>
        <taxon>Paenibacillaceae</taxon>
        <taxon>Paenibacillus</taxon>
    </lineage>
</organism>
<reference evidence="3 4" key="1">
    <citation type="submission" date="2021-03" db="EMBL/GenBank/DDBJ databases">
        <title>Antimicrobial resistance genes in bacteria isolated from Japanese honey, and their potential for conferring macrolide and lincosamide resistance in the American foulbrood pathogen Paenibacillus larvae.</title>
        <authorList>
            <person name="Okamoto M."/>
            <person name="Kumagai M."/>
            <person name="Kanamori H."/>
            <person name="Takamatsu D."/>
        </authorList>
    </citation>
    <scope>NUCLEOTIDE SEQUENCE [LARGE SCALE GENOMIC DNA]</scope>
    <source>
        <strain evidence="3 4">J15TS10</strain>
    </source>
</reference>
<feature type="signal peptide" evidence="1">
    <location>
        <begin position="1"/>
        <end position="28"/>
    </location>
</feature>
<proteinExistence type="predicted"/>
<dbReference type="PROSITE" id="PS51257">
    <property type="entry name" value="PROKAR_LIPOPROTEIN"/>
    <property type="match status" value="1"/>
</dbReference>
<dbReference type="EMBL" id="BOSM01000001">
    <property type="protein sequence ID" value="GIP57321.1"/>
    <property type="molecule type" value="Genomic_DNA"/>
</dbReference>
<feature type="chain" id="PRO_5046259283" description="DUF4097 domain-containing protein" evidence="1">
    <location>
        <begin position="29"/>
        <end position="298"/>
    </location>
</feature>
<sequence>MSRIRNKHRSRLNSITMTAAAVTLAMLAGCGIQDKSDEVIVQAASSLEQSVIHAADKWGQRSKEAGLFREISTYQQVGKATRLSVDHTVGNMKVSTYEGEEIRVHAVVWFGKSTHQESRQRILEQAEVSVIEKGGQLRIVTHPKDDPDSSLWKWAEKKYGFSDFMIDYEIEVPAALESYDIRLEVGNVELHDLKGSYSIRSEVGQIKMDNVRISGQSSVATSTGSVDMRIAELSGQGQLHVQTEIGNIHAALDDTVQCTLVIKNDVGKITGAAEGTSQINGGGGEMLLQTQVGSITVE</sequence>
<evidence type="ECO:0000256" key="1">
    <source>
        <dbReference type="SAM" id="SignalP"/>
    </source>
</evidence>
<protein>
    <recommendedName>
        <fullName evidence="2">DUF4097 domain-containing protein</fullName>
    </recommendedName>
</protein>
<evidence type="ECO:0000313" key="4">
    <source>
        <dbReference type="Proteomes" id="UP000681290"/>
    </source>
</evidence>
<name>A0ABQ4MMU7_9BACL</name>
<keyword evidence="4" id="KW-1185">Reference proteome</keyword>
<dbReference type="RefSeq" id="WP_213589286.1">
    <property type="nucleotide sequence ID" value="NZ_BOSM01000001.1"/>
</dbReference>
<dbReference type="InterPro" id="IPR025164">
    <property type="entry name" value="Toastrack_DUF4097"/>
</dbReference>
<dbReference type="Pfam" id="PF13349">
    <property type="entry name" value="DUF4097"/>
    <property type="match status" value="1"/>
</dbReference>
<evidence type="ECO:0000259" key="2">
    <source>
        <dbReference type="Pfam" id="PF13349"/>
    </source>
</evidence>
<comment type="caution">
    <text evidence="3">The sequence shown here is derived from an EMBL/GenBank/DDBJ whole genome shotgun (WGS) entry which is preliminary data.</text>
</comment>
<feature type="domain" description="DUF4097" evidence="2">
    <location>
        <begin position="176"/>
        <end position="252"/>
    </location>
</feature>
<gene>
    <name evidence="3" type="ORF">J15TS10_11350</name>
</gene>
<dbReference type="Proteomes" id="UP000681290">
    <property type="component" value="Unassembled WGS sequence"/>
</dbReference>
<accession>A0ABQ4MMU7</accession>
<evidence type="ECO:0000313" key="3">
    <source>
        <dbReference type="EMBL" id="GIP57321.1"/>
    </source>
</evidence>
<keyword evidence="1" id="KW-0732">Signal</keyword>